<dbReference type="GO" id="GO:0005768">
    <property type="term" value="C:endosome"/>
    <property type="evidence" value="ECO:0007669"/>
    <property type="project" value="TreeGrafter"/>
</dbReference>
<keyword evidence="6 15" id="KW-0812">Transmembrane</keyword>
<dbReference type="EMBL" id="JACEFO010000846">
    <property type="protein sequence ID" value="KAF8754814.1"/>
    <property type="molecule type" value="Genomic_DNA"/>
</dbReference>
<comment type="similarity">
    <text evidence="3">Belongs to the glycosyltransferase GT106 family.</text>
</comment>
<keyword evidence="17" id="KW-1185">Reference proteome</keyword>
<evidence type="ECO:0000256" key="1">
    <source>
        <dbReference type="ARBA" id="ARBA00004606"/>
    </source>
</evidence>
<evidence type="ECO:0000256" key="10">
    <source>
        <dbReference type="ARBA" id="ARBA00023180"/>
    </source>
</evidence>
<keyword evidence="10" id="KW-0325">Glycoprotein</keyword>
<dbReference type="GO" id="GO:0016020">
    <property type="term" value="C:membrane"/>
    <property type="evidence" value="ECO:0007669"/>
    <property type="project" value="UniProtKB-SubCell"/>
</dbReference>
<dbReference type="PANTHER" id="PTHR31741">
    <property type="entry name" value="OS02G0726500 PROTEIN-RELATED"/>
    <property type="match status" value="1"/>
</dbReference>
<name>A0A835FGM1_9POAL</name>
<dbReference type="InterPro" id="IPR024709">
    <property type="entry name" value="FucosylTrfase_pln"/>
</dbReference>
<keyword evidence="5" id="KW-0808">Transferase</keyword>
<comment type="pathway">
    <text evidence="2">Glycan metabolism.</text>
</comment>
<feature type="region of interest" description="Disordered" evidence="14">
    <location>
        <begin position="550"/>
        <end position="575"/>
    </location>
</feature>
<evidence type="ECO:0000256" key="5">
    <source>
        <dbReference type="ARBA" id="ARBA00022679"/>
    </source>
</evidence>
<dbReference type="CDD" id="cd11299">
    <property type="entry name" value="O-FucT_plant"/>
    <property type="match status" value="1"/>
</dbReference>
<feature type="transmembrane region" description="Helical" evidence="15">
    <location>
        <begin position="75"/>
        <end position="103"/>
    </location>
</feature>
<evidence type="ECO:0000256" key="13">
    <source>
        <dbReference type="ARBA" id="ARBA00030350"/>
    </source>
</evidence>
<evidence type="ECO:0000256" key="11">
    <source>
        <dbReference type="ARBA" id="ARBA00023253"/>
    </source>
</evidence>
<evidence type="ECO:0000313" key="16">
    <source>
        <dbReference type="EMBL" id="KAF8754814.1"/>
    </source>
</evidence>
<evidence type="ECO:0000256" key="9">
    <source>
        <dbReference type="ARBA" id="ARBA00023136"/>
    </source>
</evidence>
<comment type="caution">
    <text evidence="16">The sequence shown here is derived from an EMBL/GenBank/DDBJ whole genome shotgun (WGS) entry which is preliminary data.</text>
</comment>
<dbReference type="Pfam" id="PF10250">
    <property type="entry name" value="O-FucT"/>
    <property type="match status" value="1"/>
</dbReference>
<keyword evidence="7" id="KW-0735">Signal-anchor</keyword>
<gene>
    <name evidence="16" type="ORF">HU200_011430</name>
</gene>
<keyword evidence="9 15" id="KW-0472">Membrane</keyword>
<keyword evidence="11" id="KW-0294">Fucose metabolism</keyword>
<dbReference type="InterPro" id="IPR019378">
    <property type="entry name" value="GDP-Fuc_O-FucTrfase"/>
</dbReference>
<evidence type="ECO:0000256" key="15">
    <source>
        <dbReference type="SAM" id="Phobius"/>
    </source>
</evidence>
<reference evidence="16" key="1">
    <citation type="submission" date="2020-07" db="EMBL/GenBank/DDBJ databases">
        <title>Genome sequence and genetic diversity analysis of an under-domesticated orphan crop, white fonio (Digitaria exilis).</title>
        <authorList>
            <person name="Bennetzen J.L."/>
            <person name="Chen S."/>
            <person name="Ma X."/>
            <person name="Wang X."/>
            <person name="Yssel A.E.J."/>
            <person name="Chaluvadi S.R."/>
            <person name="Johnson M."/>
            <person name="Gangashetty P."/>
            <person name="Hamidou F."/>
            <person name="Sanogo M.D."/>
            <person name="Zwaenepoel A."/>
            <person name="Wallace J."/>
            <person name="Van De Peer Y."/>
            <person name="Van Deynze A."/>
        </authorList>
    </citation>
    <scope>NUCLEOTIDE SEQUENCE</scope>
    <source>
        <tissue evidence="16">Leaves</tissue>
    </source>
</reference>
<dbReference type="Proteomes" id="UP000636709">
    <property type="component" value="Unassembled WGS sequence"/>
</dbReference>
<sequence length="575" mass="65436">MSIGISGGLRRGPIGEASLRRRRGPARLWVAVAALVVGTIWLCSSSSVGLLGASYRVRVSSPLPRLLVLPCGSRFRTITITYMHCLFEFSTTLFLILTSMLLLKDVDVNKLWRTADSNGWRASSAPRTYWPPPPTESESNGYLRVRCNGGLNQQRSAICNAVVAARIMNATLVLPELDTNSFWHDERKEPLCIYDVPHFVKTLKYDVRIVMSIPEITAKGKTKKLKAHQIRPPRDAPVSWYATVALEQMKKHGAVYLTPFSHRLAEDIDDPELQRLRCRVNYHALRFKTPIMKTSSEIVNKLRSEGHFMSIHLRFELDMLAFAGCIDIFTPQEQKILLKYRKEHFADKILIPRERRLIGKCPLTPEEVGLILRAMRFDNKTRIYLASGELFGGKRFMKPFKAMFPRLENHSTVGPGKLEENTQGLAGSAVDYMVCLLSDIFIPTYDGPSNFANNLMGHRMYYGFRTTITPNRKALAPIFIDRAQGRTSGFEQRIRQVMFNTHFGGPHKRIHPESFYTNSWPECFCQTDARNRADRCPPDNINDVLESQFQSEEEIEEVRTTNQTDATGQAEETMI</sequence>
<keyword evidence="12" id="KW-0119">Carbohydrate metabolism</keyword>
<evidence type="ECO:0000256" key="4">
    <source>
        <dbReference type="ARBA" id="ARBA00022676"/>
    </source>
</evidence>
<evidence type="ECO:0000256" key="8">
    <source>
        <dbReference type="ARBA" id="ARBA00022989"/>
    </source>
</evidence>
<evidence type="ECO:0000256" key="14">
    <source>
        <dbReference type="SAM" id="MobiDB-lite"/>
    </source>
</evidence>
<comment type="subcellular location">
    <subcellularLocation>
        <location evidence="1">Membrane</location>
        <topology evidence="1">Single-pass type II membrane protein</topology>
    </subcellularLocation>
</comment>
<keyword evidence="4" id="KW-0328">Glycosyltransferase</keyword>
<dbReference type="OrthoDB" id="1882547at2759"/>
<evidence type="ECO:0000313" key="17">
    <source>
        <dbReference type="Proteomes" id="UP000636709"/>
    </source>
</evidence>
<evidence type="ECO:0000256" key="12">
    <source>
        <dbReference type="ARBA" id="ARBA00023277"/>
    </source>
</evidence>
<dbReference type="GO" id="GO:0016757">
    <property type="term" value="F:glycosyltransferase activity"/>
    <property type="evidence" value="ECO:0007669"/>
    <property type="project" value="UniProtKB-KW"/>
</dbReference>
<organism evidence="16 17">
    <name type="scientific">Digitaria exilis</name>
    <dbReference type="NCBI Taxonomy" id="1010633"/>
    <lineage>
        <taxon>Eukaryota</taxon>
        <taxon>Viridiplantae</taxon>
        <taxon>Streptophyta</taxon>
        <taxon>Embryophyta</taxon>
        <taxon>Tracheophyta</taxon>
        <taxon>Spermatophyta</taxon>
        <taxon>Magnoliopsida</taxon>
        <taxon>Liliopsida</taxon>
        <taxon>Poales</taxon>
        <taxon>Poaceae</taxon>
        <taxon>PACMAD clade</taxon>
        <taxon>Panicoideae</taxon>
        <taxon>Panicodae</taxon>
        <taxon>Paniceae</taxon>
        <taxon>Anthephorinae</taxon>
        <taxon>Digitaria</taxon>
    </lineage>
</organism>
<evidence type="ECO:0000256" key="2">
    <source>
        <dbReference type="ARBA" id="ARBA00004881"/>
    </source>
</evidence>
<dbReference type="GO" id="GO:0005802">
    <property type="term" value="C:trans-Golgi network"/>
    <property type="evidence" value="ECO:0007669"/>
    <property type="project" value="TreeGrafter"/>
</dbReference>
<dbReference type="GO" id="GO:0006004">
    <property type="term" value="P:fucose metabolic process"/>
    <property type="evidence" value="ECO:0007669"/>
    <property type="project" value="UniProtKB-KW"/>
</dbReference>
<evidence type="ECO:0000256" key="3">
    <source>
        <dbReference type="ARBA" id="ARBA00007737"/>
    </source>
</evidence>
<keyword evidence="8 15" id="KW-1133">Transmembrane helix</keyword>
<feature type="transmembrane region" description="Helical" evidence="15">
    <location>
        <begin position="28"/>
        <end position="55"/>
    </location>
</feature>
<protein>
    <recommendedName>
        <fullName evidence="13">O-fucosyltransferase family protein</fullName>
    </recommendedName>
</protein>
<dbReference type="AlphaFoldDB" id="A0A835FGM1"/>
<evidence type="ECO:0000256" key="6">
    <source>
        <dbReference type="ARBA" id="ARBA00022692"/>
    </source>
</evidence>
<proteinExistence type="inferred from homology"/>
<accession>A0A835FGM1</accession>
<evidence type="ECO:0000256" key="7">
    <source>
        <dbReference type="ARBA" id="ARBA00022968"/>
    </source>
</evidence>
<dbReference type="PANTHER" id="PTHR31741:SF14">
    <property type="entry name" value="O-FUCOSYLTRANSFERASE 1"/>
    <property type="match status" value="1"/>
</dbReference>